<dbReference type="AlphaFoldDB" id="A0A5J4TSJ4"/>
<gene>
    <name evidence="1" type="ORF">EZS28_044138</name>
</gene>
<name>A0A5J4TSJ4_9EUKA</name>
<evidence type="ECO:0000313" key="1">
    <source>
        <dbReference type="EMBL" id="KAA6360335.1"/>
    </source>
</evidence>
<dbReference type="Proteomes" id="UP000324800">
    <property type="component" value="Unassembled WGS sequence"/>
</dbReference>
<dbReference type="EMBL" id="SNRW01027079">
    <property type="protein sequence ID" value="KAA6360335.1"/>
    <property type="molecule type" value="Genomic_DNA"/>
</dbReference>
<organism evidence="1 2">
    <name type="scientific">Streblomastix strix</name>
    <dbReference type="NCBI Taxonomy" id="222440"/>
    <lineage>
        <taxon>Eukaryota</taxon>
        <taxon>Metamonada</taxon>
        <taxon>Preaxostyla</taxon>
        <taxon>Oxymonadida</taxon>
        <taxon>Streblomastigidae</taxon>
        <taxon>Streblomastix</taxon>
    </lineage>
</organism>
<sequence length="266" mass="31358">MDCRPLNTQLKSQQFTMNDLNNVFEIWKKNDWACLMDIKSAINHVEVTGELDKYLVFTHGRMHYTQVQKPFGILIAQRTFAKTIQITIYRVRSKCPLKKEIVWIVEVFPKYELVINECKSRMKPELQFVFQRGNLGWLALVFHCIIQTRRTASITNQQINEQNCESNRLDKRNDSNKKVFDKIVLVKEPAGEQLAKDDRQEIDQNINSDGCFNFRMGASVIKDNPRIKSIYGQWEADMENSNLRDILAIYRVVQVLKEYIIQQEYR</sequence>
<dbReference type="SUPFAM" id="SSF56672">
    <property type="entry name" value="DNA/RNA polymerases"/>
    <property type="match status" value="1"/>
</dbReference>
<accession>A0A5J4TSJ4</accession>
<dbReference type="InterPro" id="IPR043502">
    <property type="entry name" value="DNA/RNA_pol_sf"/>
</dbReference>
<comment type="caution">
    <text evidence="1">The sequence shown here is derived from an EMBL/GenBank/DDBJ whole genome shotgun (WGS) entry which is preliminary data.</text>
</comment>
<protein>
    <submittedName>
        <fullName evidence="1">Uncharacterized protein</fullName>
    </submittedName>
</protein>
<proteinExistence type="predicted"/>
<evidence type="ECO:0000313" key="2">
    <source>
        <dbReference type="Proteomes" id="UP000324800"/>
    </source>
</evidence>
<reference evidence="1 2" key="1">
    <citation type="submission" date="2019-03" db="EMBL/GenBank/DDBJ databases">
        <title>Single cell metagenomics reveals metabolic interactions within the superorganism composed of flagellate Streblomastix strix and complex community of Bacteroidetes bacteria on its surface.</title>
        <authorList>
            <person name="Treitli S.C."/>
            <person name="Kolisko M."/>
            <person name="Husnik F."/>
            <person name="Keeling P."/>
            <person name="Hampl V."/>
        </authorList>
    </citation>
    <scope>NUCLEOTIDE SEQUENCE [LARGE SCALE GENOMIC DNA]</scope>
    <source>
        <strain evidence="1">ST1C</strain>
    </source>
</reference>
<dbReference type="OrthoDB" id="420169at2759"/>